<dbReference type="SUPFAM" id="SSF54518">
    <property type="entry name" value="Tubby C-terminal domain-like"/>
    <property type="match status" value="1"/>
</dbReference>
<comment type="caution">
    <text evidence="2">The sequence shown here is derived from an EMBL/GenBank/DDBJ whole genome shotgun (WGS) entry which is preliminary data.</text>
</comment>
<keyword evidence="3" id="KW-1185">Reference proteome</keyword>
<dbReference type="GeneID" id="85309429"/>
<name>A0AAJ0FDY2_9PEZI</name>
<dbReference type="PANTHER" id="PTHR31087:SF161">
    <property type="entry name" value="TUBBY C 2 FAMILY PROTEIN"/>
    <property type="match status" value="1"/>
</dbReference>
<dbReference type="PANTHER" id="PTHR31087">
    <property type="match status" value="1"/>
</dbReference>
<gene>
    <name evidence="2" type="ORF">QBC33DRAFT_518433</name>
</gene>
<evidence type="ECO:0000313" key="2">
    <source>
        <dbReference type="EMBL" id="KAK1763737.1"/>
    </source>
</evidence>
<dbReference type="EMBL" id="MU839025">
    <property type="protein sequence ID" value="KAK1763737.1"/>
    <property type="molecule type" value="Genomic_DNA"/>
</dbReference>
<dbReference type="InterPro" id="IPR007612">
    <property type="entry name" value="LOR"/>
</dbReference>
<proteinExistence type="inferred from homology"/>
<dbReference type="InterPro" id="IPR038595">
    <property type="entry name" value="LOR_sf"/>
</dbReference>
<organism evidence="2 3">
    <name type="scientific">Phialemonium atrogriseum</name>
    <dbReference type="NCBI Taxonomy" id="1093897"/>
    <lineage>
        <taxon>Eukaryota</taxon>
        <taxon>Fungi</taxon>
        <taxon>Dikarya</taxon>
        <taxon>Ascomycota</taxon>
        <taxon>Pezizomycotina</taxon>
        <taxon>Sordariomycetes</taxon>
        <taxon>Sordariomycetidae</taxon>
        <taxon>Cephalothecales</taxon>
        <taxon>Cephalothecaceae</taxon>
        <taxon>Phialemonium</taxon>
    </lineage>
</organism>
<evidence type="ECO:0000313" key="3">
    <source>
        <dbReference type="Proteomes" id="UP001244011"/>
    </source>
</evidence>
<dbReference type="Pfam" id="PF04525">
    <property type="entry name" value="LOR"/>
    <property type="match status" value="1"/>
</dbReference>
<accession>A0AAJ0FDY2</accession>
<comment type="similarity">
    <text evidence="1">Belongs to the LOR family.</text>
</comment>
<evidence type="ECO:0000256" key="1">
    <source>
        <dbReference type="ARBA" id="ARBA00005437"/>
    </source>
</evidence>
<dbReference type="RefSeq" id="XP_060279950.1">
    <property type="nucleotide sequence ID" value="XM_060426242.1"/>
</dbReference>
<protein>
    <submittedName>
        <fullName evidence="2">DUF567-domain-containing protein</fullName>
    </submittedName>
</protein>
<dbReference type="AlphaFoldDB" id="A0AAJ0FDY2"/>
<dbReference type="Proteomes" id="UP001244011">
    <property type="component" value="Unassembled WGS sequence"/>
</dbReference>
<dbReference type="InterPro" id="IPR025659">
    <property type="entry name" value="Tubby-like_C"/>
</dbReference>
<dbReference type="Gene3D" id="2.40.160.200">
    <property type="entry name" value="LURP1-related"/>
    <property type="match status" value="1"/>
</dbReference>
<reference evidence="2" key="1">
    <citation type="submission" date="2023-06" db="EMBL/GenBank/DDBJ databases">
        <title>Genome-scale phylogeny and comparative genomics of the fungal order Sordariales.</title>
        <authorList>
            <consortium name="Lawrence Berkeley National Laboratory"/>
            <person name="Hensen N."/>
            <person name="Bonometti L."/>
            <person name="Westerberg I."/>
            <person name="Brannstrom I.O."/>
            <person name="Guillou S."/>
            <person name="Cros-Aarteil S."/>
            <person name="Calhoun S."/>
            <person name="Haridas S."/>
            <person name="Kuo A."/>
            <person name="Mondo S."/>
            <person name="Pangilinan J."/>
            <person name="Riley R."/>
            <person name="Labutti K."/>
            <person name="Andreopoulos B."/>
            <person name="Lipzen A."/>
            <person name="Chen C."/>
            <person name="Yanf M."/>
            <person name="Daum C."/>
            <person name="Ng V."/>
            <person name="Clum A."/>
            <person name="Steindorff A."/>
            <person name="Ohm R."/>
            <person name="Martin F."/>
            <person name="Silar P."/>
            <person name="Natvig D."/>
            <person name="Lalanne C."/>
            <person name="Gautier V."/>
            <person name="Ament-Velasquez S.L."/>
            <person name="Kruys A."/>
            <person name="Hutchinson M.I."/>
            <person name="Powell A.J."/>
            <person name="Barry K."/>
            <person name="Miller A.N."/>
            <person name="Grigoriev I.V."/>
            <person name="Debuchy R."/>
            <person name="Gladieux P."/>
            <person name="Thoren M.H."/>
            <person name="Johannesson H."/>
        </authorList>
    </citation>
    <scope>NUCLEOTIDE SEQUENCE</scope>
    <source>
        <strain evidence="2">8032-3</strain>
    </source>
</reference>
<sequence>MATQQLPATQLPANQLPPVPQQIGVFDQLVAKQTETLILREKVMSLSGDSFEIKLASGQPVLQVRGSVMSISGRKSVYDMANTHLFDIVKEHMHVHTTFAAKDPQGKKFLEVRNSFFTLLGSKATATFTSPSTGKVETLVMKGNWRDRAEIVDESAGNAVVARIDRKLLSGRDIFLGSQTYALVVAPGVDMALMAALAICLDEKRNEGGGSSFFG</sequence>